<name>A0AA39Y664_9PEZI</name>
<proteinExistence type="predicted"/>
<dbReference type="Proteomes" id="UP001174936">
    <property type="component" value="Unassembled WGS sequence"/>
</dbReference>
<accession>A0AA39Y664</accession>
<comment type="caution">
    <text evidence="1">The sequence shown here is derived from an EMBL/GenBank/DDBJ whole genome shotgun (WGS) entry which is preliminary data.</text>
</comment>
<evidence type="ECO:0000313" key="2">
    <source>
        <dbReference type="Proteomes" id="UP001174936"/>
    </source>
</evidence>
<dbReference type="AlphaFoldDB" id="A0AA39Y664"/>
<protein>
    <submittedName>
        <fullName evidence="1">Uncharacterized protein</fullName>
    </submittedName>
</protein>
<sequence>MELDIISPVENGRYRINQLTSLGVAIAVPNKAVGDTHGWIFDWNVHSADISSGTISANTGRIGTPQSNLFSRITIQDGDPFIAISTSLSSGSNISEGLMPPGDYIFEWVFYICPWCEFVLDQSRIWSVTWPISNGSFRITVTDDAPWPVFDPTSCPSENSLSLST</sequence>
<dbReference type="EMBL" id="JAULSV010000004">
    <property type="protein sequence ID" value="KAK0646772.1"/>
    <property type="molecule type" value="Genomic_DNA"/>
</dbReference>
<keyword evidence="2" id="KW-1185">Reference proteome</keyword>
<gene>
    <name evidence="1" type="ORF">B0T16DRAFT_458656</name>
</gene>
<organism evidence="1 2">
    <name type="scientific">Cercophora newfieldiana</name>
    <dbReference type="NCBI Taxonomy" id="92897"/>
    <lineage>
        <taxon>Eukaryota</taxon>
        <taxon>Fungi</taxon>
        <taxon>Dikarya</taxon>
        <taxon>Ascomycota</taxon>
        <taxon>Pezizomycotina</taxon>
        <taxon>Sordariomycetes</taxon>
        <taxon>Sordariomycetidae</taxon>
        <taxon>Sordariales</taxon>
        <taxon>Lasiosphaeriaceae</taxon>
        <taxon>Cercophora</taxon>
    </lineage>
</organism>
<reference evidence="1" key="1">
    <citation type="submission" date="2023-06" db="EMBL/GenBank/DDBJ databases">
        <title>Genome-scale phylogeny and comparative genomics of the fungal order Sordariales.</title>
        <authorList>
            <consortium name="Lawrence Berkeley National Laboratory"/>
            <person name="Hensen N."/>
            <person name="Bonometti L."/>
            <person name="Westerberg I."/>
            <person name="Brannstrom I.O."/>
            <person name="Guillou S."/>
            <person name="Cros-Aarteil S."/>
            <person name="Calhoun S."/>
            <person name="Haridas S."/>
            <person name="Kuo A."/>
            <person name="Mondo S."/>
            <person name="Pangilinan J."/>
            <person name="Riley R."/>
            <person name="Labutti K."/>
            <person name="Andreopoulos B."/>
            <person name="Lipzen A."/>
            <person name="Chen C."/>
            <person name="Yanf M."/>
            <person name="Daum C."/>
            <person name="Ng V."/>
            <person name="Clum A."/>
            <person name="Steindorff A."/>
            <person name="Ohm R."/>
            <person name="Martin F."/>
            <person name="Silar P."/>
            <person name="Natvig D."/>
            <person name="Lalanne C."/>
            <person name="Gautier V."/>
            <person name="Ament-Velasquez S.L."/>
            <person name="Kruys A."/>
            <person name="Hutchinson M.I."/>
            <person name="Powell A.J."/>
            <person name="Barry K."/>
            <person name="Miller A.N."/>
            <person name="Grigoriev I.V."/>
            <person name="Debuchy R."/>
            <person name="Gladieux P."/>
            <person name="Thoren M.H."/>
            <person name="Johannesson H."/>
        </authorList>
    </citation>
    <scope>NUCLEOTIDE SEQUENCE</scope>
    <source>
        <strain evidence="1">SMH2532-1</strain>
    </source>
</reference>
<evidence type="ECO:0000313" key="1">
    <source>
        <dbReference type="EMBL" id="KAK0646772.1"/>
    </source>
</evidence>